<evidence type="ECO:0000313" key="3">
    <source>
        <dbReference type="Proteomes" id="UP000231279"/>
    </source>
</evidence>
<keyword evidence="1" id="KW-0812">Transmembrane</keyword>
<accession>A0A2G9GMQ2</accession>
<reference evidence="3" key="1">
    <citation type="journal article" date="2018" name="Gigascience">
        <title>Genome assembly of the Pink Ipe (Handroanthus impetiginosus, Bignoniaceae), a highly valued, ecologically keystone Neotropical timber forest tree.</title>
        <authorList>
            <person name="Silva-Junior O.B."/>
            <person name="Grattapaglia D."/>
            <person name="Novaes E."/>
            <person name="Collevatti R.G."/>
        </authorList>
    </citation>
    <scope>NUCLEOTIDE SEQUENCE [LARGE SCALE GENOMIC DNA]</scope>
    <source>
        <strain evidence="3">cv. UFG-1</strain>
    </source>
</reference>
<evidence type="ECO:0000256" key="1">
    <source>
        <dbReference type="SAM" id="Phobius"/>
    </source>
</evidence>
<name>A0A2G9GMQ2_9LAMI</name>
<protein>
    <submittedName>
        <fullName evidence="2">Uncharacterized protein</fullName>
    </submittedName>
</protein>
<keyword evidence="1" id="KW-1133">Transmembrane helix</keyword>
<keyword evidence="1" id="KW-0472">Membrane</keyword>
<dbReference type="Proteomes" id="UP000231279">
    <property type="component" value="Unassembled WGS sequence"/>
</dbReference>
<evidence type="ECO:0000313" key="2">
    <source>
        <dbReference type="EMBL" id="PIN06581.1"/>
    </source>
</evidence>
<comment type="caution">
    <text evidence="2">The sequence shown here is derived from an EMBL/GenBank/DDBJ whole genome shotgun (WGS) entry which is preliminary data.</text>
</comment>
<sequence length="147" mass="16761">MACKATLALNKAFNYYAVSSTPFRSGLQHLSSSFLDKIFLFFCLSSWHATLFHSYCCPLKDASLDQSNKSTSIACIFENIYRRNVNLATPVTAYGAYFLWITLSCFLYHFLTSILLLSFVLILEKIALFEIPENFLLDFTQSNDKTC</sequence>
<organism evidence="2 3">
    <name type="scientific">Handroanthus impetiginosus</name>
    <dbReference type="NCBI Taxonomy" id="429701"/>
    <lineage>
        <taxon>Eukaryota</taxon>
        <taxon>Viridiplantae</taxon>
        <taxon>Streptophyta</taxon>
        <taxon>Embryophyta</taxon>
        <taxon>Tracheophyta</taxon>
        <taxon>Spermatophyta</taxon>
        <taxon>Magnoliopsida</taxon>
        <taxon>eudicotyledons</taxon>
        <taxon>Gunneridae</taxon>
        <taxon>Pentapetalae</taxon>
        <taxon>asterids</taxon>
        <taxon>lamiids</taxon>
        <taxon>Lamiales</taxon>
        <taxon>Bignoniaceae</taxon>
        <taxon>Crescentiina</taxon>
        <taxon>Tabebuia alliance</taxon>
        <taxon>Handroanthus</taxon>
    </lineage>
</organism>
<keyword evidence="3" id="KW-1185">Reference proteome</keyword>
<dbReference type="AlphaFoldDB" id="A0A2G9GMQ2"/>
<feature type="transmembrane region" description="Helical" evidence="1">
    <location>
        <begin position="97"/>
        <end position="123"/>
    </location>
</feature>
<proteinExistence type="predicted"/>
<dbReference type="EMBL" id="NKXS01004371">
    <property type="protein sequence ID" value="PIN06581.1"/>
    <property type="molecule type" value="Genomic_DNA"/>
</dbReference>
<gene>
    <name evidence="2" type="ORF">CDL12_20862</name>
</gene>